<evidence type="ECO:0000313" key="1">
    <source>
        <dbReference type="EMBL" id="KAJ1088753.1"/>
    </source>
</evidence>
<sequence>MRGAVLPHHHIRLRAGVKEDLRMWIEFLKDFNGVTMLVDDEDWFWQIQIFSDASGAHGFGLFWDGHWASEAWPARTDRVSHAVQRGRDQTGVQEVQRLRGSQRGKRNTVWASSAVAAVSEGAGLPVKLTQAQRDTAAIVRPALVVGGGRKGLALKKTALRQCPCGGLCWFPPFRNRAVSGEQERLQIYRRSWRTNSEDTSDRINDLLKGIPTHAERALSAGF</sequence>
<organism evidence="1 2">
    <name type="scientific">Pleurodeles waltl</name>
    <name type="common">Iberian ribbed newt</name>
    <dbReference type="NCBI Taxonomy" id="8319"/>
    <lineage>
        <taxon>Eukaryota</taxon>
        <taxon>Metazoa</taxon>
        <taxon>Chordata</taxon>
        <taxon>Craniata</taxon>
        <taxon>Vertebrata</taxon>
        <taxon>Euteleostomi</taxon>
        <taxon>Amphibia</taxon>
        <taxon>Batrachia</taxon>
        <taxon>Caudata</taxon>
        <taxon>Salamandroidea</taxon>
        <taxon>Salamandridae</taxon>
        <taxon>Pleurodelinae</taxon>
        <taxon>Pleurodeles</taxon>
    </lineage>
</organism>
<dbReference type="Proteomes" id="UP001066276">
    <property type="component" value="Chromosome 11"/>
</dbReference>
<dbReference type="EMBL" id="JANPWB010000015">
    <property type="protein sequence ID" value="KAJ1088753.1"/>
    <property type="molecule type" value="Genomic_DNA"/>
</dbReference>
<comment type="caution">
    <text evidence="1">The sequence shown here is derived from an EMBL/GenBank/DDBJ whole genome shotgun (WGS) entry which is preliminary data.</text>
</comment>
<keyword evidence="2" id="KW-1185">Reference proteome</keyword>
<gene>
    <name evidence="1" type="ORF">NDU88_001908</name>
</gene>
<accession>A0AAV7LIU7</accession>
<name>A0AAV7LIU7_PLEWA</name>
<protein>
    <submittedName>
        <fullName evidence="1">Uncharacterized protein</fullName>
    </submittedName>
</protein>
<proteinExistence type="predicted"/>
<evidence type="ECO:0000313" key="2">
    <source>
        <dbReference type="Proteomes" id="UP001066276"/>
    </source>
</evidence>
<dbReference type="AlphaFoldDB" id="A0AAV7LIU7"/>
<reference evidence="1" key="1">
    <citation type="journal article" date="2022" name="bioRxiv">
        <title>Sequencing and chromosome-scale assembly of the giantPleurodeles waltlgenome.</title>
        <authorList>
            <person name="Brown T."/>
            <person name="Elewa A."/>
            <person name="Iarovenko S."/>
            <person name="Subramanian E."/>
            <person name="Araus A.J."/>
            <person name="Petzold A."/>
            <person name="Susuki M."/>
            <person name="Suzuki K.-i.T."/>
            <person name="Hayashi T."/>
            <person name="Toyoda A."/>
            <person name="Oliveira C."/>
            <person name="Osipova E."/>
            <person name="Leigh N.D."/>
            <person name="Simon A."/>
            <person name="Yun M.H."/>
        </authorList>
    </citation>
    <scope>NUCLEOTIDE SEQUENCE</scope>
    <source>
        <strain evidence="1">20211129_DDA</strain>
        <tissue evidence="1">Liver</tissue>
    </source>
</reference>